<organism evidence="1 2">
    <name type="scientific">Bradyrhizobium pachyrhizi</name>
    <dbReference type="NCBI Taxonomy" id="280333"/>
    <lineage>
        <taxon>Bacteria</taxon>
        <taxon>Pseudomonadati</taxon>
        <taxon>Pseudomonadota</taxon>
        <taxon>Alphaproteobacteria</taxon>
        <taxon>Hyphomicrobiales</taxon>
        <taxon>Nitrobacteraceae</taxon>
        <taxon>Bradyrhizobium</taxon>
    </lineage>
</organism>
<comment type="caution">
    <text evidence="1">The sequence shown here is derived from an EMBL/GenBank/DDBJ whole genome shotgun (WGS) entry which is preliminary data.</text>
</comment>
<gene>
    <name evidence="1" type="ORF">GPL21_33435</name>
</gene>
<evidence type="ECO:0000313" key="2">
    <source>
        <dbReference type="Proteomes" id="UP000436468"/>
    </source>
</evidence>
<reference evidence="1 2" key="1">
    <citation type="submission" date="2019-12" db="EMBL/GenBank/DDBJ databases">
        <title>Draft genome sequences Bradyrhizobium cajani AMBPC1010, Bradyrhizobium pachyrhizi AMBPC1040 and Bradyrhizobium yuanmingense ALSPC3051, three plant growth promoting strains isolated from nodules of Cajanus cajan L. in Dominican Republic.</title>
        <authorList>
            <person name="Flores-Felix J.D."/>
            <person name="Araujo J."/>
            <person name="Diaz-Alcantara C."/>
            <person name="Gonzalez-Andres F."/>
            <person name="Velazquez E."/>
        </authorList>
    </citation>
    <scope>NUCLEOTIDE SEQUENCE [LARGE SCALE GENOMIC DNA]</scope>
    <source>
        <strain evidence="1 2">1040</strain>
    </source>
</reference>
<protein>
    <submittedName>
        <fullName evidence="1">Uncharacterized protein</fullName>
    </submittedName>
</protein>
<dbReference type="AlphaFoldDB" id="A0A844T0V9"/>
<accession>A0A844T0V9</accession>
<dbReference type="EMBL" id="WQNF01000036">
    <property type="protein sequence ID" value="MVT69989.1"/>
    <property type="molecule type" value="Genomic_DNA"/>
</dbReference>
<sequence length="102" mass="11679">MRIAFGILRRNAAGVYLDLPDVGRVRALDFRFNELAISLRRRVDDDARETTLTVKFDGEKVLAATWTVDGFSKRSFKPGEWEAQLRRYDRLPALARGRQPGV</sequence>
<evidence type="ECO:0000313" key="1">
    <source>
        <dbReference type="EMBL" id="MVT69989.1"/>
    </source>
</evidence>
<dbReference type="Proteomes" id="UP000436468">
    <property type="component" value="Unassembled WGS sequence"/>
</dbReference>
<dbReference type="RefSeq" id="WP_157348094.1">
    <property type="nucleotide sequence ID" value="NZ_WQNF01000036.1"/>
</dbReference>
<name>A0A844T0V9_9BRAD</name>
<proteinExistence type="predicted"/>
<keyword evidence="2" id="KW-1185">Reference proteome</keyword>